<sequence>MKLRIGLDIDGVVADSFPVFTEELNRQYGKNIMEIDNYDMSKIYDVDWNELDTFFDKNMEVLFSTPEPVKGSVESIVSLTEAGHEIIYVTARKPGAEELITKKWLEEKQIPPGEKIFTGGLSKTIAVKEHGIDVFVDDFISNSVEIVSMGIPVLLMDAPYNRGNLPEGVIRCYDWNDVVCHIEQFSRNGINR</sequence>
<dbReference type="PIRSF" id="PIRSF021362">
    <property type="entry name" value="UCP021362_HAD"/>
    <property type="match status" value="1"/>
</dbReference>
<reference evidence="5 6" key="1">
    <citation type="submission" date="2019-12" db="EMBL/GenBank/DDBJ databases">
        <title>Sequence classification of anaerobic respiratory reductive dehalogenases: First we see many, then we see few.</title>
        <authorList>
            <person name="Molenda O."/>
            <person name="Puentes Jacome L.A."/>
            <person name="Cao X."/>
            <person name="Nesbo C.L."/>
            <person name="Tang S."/>
            <person name="Morson N."/>
            <person name="Patron J."/>
            <person name="Lomheim L."/>
            <person name="Wishart D.S."/>
            <person name="Edwards E.A."/>
        </authorList>
    </citation>
    <scope>NUCLEOTIDE SEQUENCE [LARGE SCALE GENOMIC DNA]</scope>
    <source>
        <strain evidence="5 6">12DCA</strain>
    </source>
</reference>
<dbReference type="RefSeq" id="WP_015043883.1">
    <property type="nucleotide sequence ID" value="NZ_CP046996.1"/>
</dbReference>
<dbReference type="InterPro" id="IPR036412">
    <property type="entry name" value="HAD-like_sf"/>
</dbReference>
<keyword evidence="2 3" id="KW-0378">Hydrolase</keyword>
<dbReference type="EC" id="3.1.3.-" evidence="3"/>
<protein>
    <recommendedName>
        <fullName evidence="3">Nucleotidase</fullName>
        <ecNumber evidence="3">3.1.3.-</ecNumber>
    </recommendedName>
</protein>
<dbReference type="SUPFAM" id="SSF56784">
    <property type="entry name" value="HAD-like"/>
    <property type="match status" value="1"/>
</dbReference>
<organism evidence="5 6">
    <name type="scientific">Dehalobacter restrictus</name>
    <dbReference type="NCBI Taxonomy" id="55583"/>
    <lineage>
        <taxon>Bacteria</taxon>
        <taxon>Bacillati</taxon>
        <taxon>Bacillota</taxon>
        <taxon>Clostridia</taxon>
        <taxon>Eubacteriales</taxon>
        <taxon>Desulfitobacteriaceae</taxon>
        <taxon>Dehalobacter</taxon>
    </lineage>
</organism>
<dbReference type="Gene3D" id="3.40.50.1000">
    <property type="entry name" value="HAD superfamily/HAD-like"/>
    <property type="match status" value="1"/>
</dbReference>
<accession>A0A857DEK4</accession>
<dbReference type="InterPro" id="IPR009206">
    <property type="entry name" value="Nucleotidase_putative"/>
</dbReference>
<dbReference type="Proteomes" id="UP000430508">
    <property type="component" value="Chromosome"/>
</dbReference>
<comment type="similarity">
    <text evidence="1 3">Belongs to the 5'(3')-deoxyribonucleotidase family.</text>
</comment>
<dbReference type="PANTHER" id="PTHR35134:SF2">
    <property type="entry name" value="NUCLEOTIDASE YQFW-RELATED"/>
    <property type="match status" value="1"/>
</dbReference>
<feature type="active site" description="Proton donor" evidence="4">
    <location>
        <position position="10"/>
    </location>
</feature>
<name>A0A857DEK4_9FIRM</name>
<feature type="active site" description="Nucleophile" evidence="4">
    <location>
        <position position="8"/>
    </location>
</feature>
<dbReference type="AlphaFoldDB" id="A0A857DEK4"/>
<dbReference type="GO" id="GO:0008253">
    <property type="term" value="F:5'-nucleotidase activity"/>
    <property type="evidence" value="ECO:0007669"/>
    <property type="project" value="InterPro"/>
</dbReference>
<dbReference type="InterPro" id="IPR023214">
    <property type="entry name" value="HAD_sf"/>
</dbReference>
<gene>
    <name evidence="5" type="ORF">GQ588_03055</name>
</gene>
<evidence type="ECO:0000256" key="1">
    <source>
        <dbReference type="ARBA" id="ARBA00009589"/>
    </source>
</evidence>
<proteinExistence type="inferred from homology"/>
<evidence type="ECO:0000313" key="6">
    <source>
        <dbReference type="Proteomes" id="UP000430508"/>
    </source>
</evidence>
<evidence type="ECO:0000256" key="3">
    <source>
        <dbReference type="PIRNR" id="PIRNR021362"/>
    </source>
</evidence>
<evidence type="ECO:0000256" key="4">
    <source>
        <dbReference type="PIRSR" id="PIRSR610708-1"/>
    </source>
</evidence>
<dbReference type="GO" id="GO:0009264">
    <property type="term" value="P:deoxyribonucleotide catabolic process"/>
    <property type="evidence" value="ECO:0007669"/>
    <property type="project" value="InterPro"/>
</dbReference>
<dbReference type="Pfam" id="PF06941">
    <property type="entry name" value="NT5C"/>
    <property type="match status" value="1"/>
</dbReference>
<evidence type="ECO:0000313" key="5">
    <source>
        <dbReference type="EMBL" id="QGZ99699.1"/>
    </source>
</evidence>
<dbReference type="EMBL" id="CP046996">
    <property type="protein sequence ID" value="QGZ99699.1"/>
    <property type="molecule type" value="Genomic_DNA"/>
</dbReference>
<dbReference type="InterPro" id="IPR010708">
    <property type="entry name" value="5'(3')-deoxyribonucleotidase"/>
</dbReference>
<dbReference type="PANTHER" id="PTHR35134">
    <property type="entry name" value="NUCLEOTIDASE YQFW-RELATED"/>
    <property type="match status" value="1"/>
</dbReference>
<dbReference type="InterPro" id="IPR052419">
    <property type="entry name" value="5_3-deoxyribonucleotidase-like"/>
</dbReference>
<evidence type="ECO:0000256" key="2">
    <source>
        <dbReference type="ARBA" id="ARBA00022801"/>
    </source>
</evidence>